<dbReference type="RefSeq" id="WP_170131055.1">
    <property type="nucleotide sequence ID" value="NZ_QJSX01000010.1"/>
</dbReference>
<comment type="caution">
    <text evidence="1">The sequence shown here is derived from an EMBL/GenBank/DDBJ whole genome shotgun (WGS) entry which is preliminary data.</text>
</comment>
<keyword evidence="2" id="KW-1185">Reference proteome</keyword>
<organism evidence="1 2">
    <name type="scientific">Deinococcus yavapaiensis KR-236</name>
    <dbReference type="NCBI Taxonomy" id="694435"/>
    <lineage>
        <taxon>Bacteria</taxon>
        <taxon>Thermotogati</taxon>
        <taxon>Deinococcota</taxon>
        <taxon>Deinococci</taxon>
        <taxon>Deinococcales</taxon>
        <taxon>Deinococcaceae</taxon>
        <taxon>Deinococcus</taxon>
    </lineage>
</organism>
<dbReference type="EMBL" id="QJSX01000010">
    <property type="protein sequence ID" value="PYE53159.1"/>
    <property type="molecule type" value="Genomic_DNA"/>
</dbReference>
<dbReference type="AlphaFoldDB" id="A0A318S422"/>
<protein>
    <submittedName>
        <fullName evidence="1">Uncharacterized protein</fullName>
    </submittedName>
</protein>
<evidence type="ECO:0000313" key="2">
    <source>
        <dbReference type="Proteomes" id="UP000248326"/>
    </source>
</evidence>
<accession>A0A318S422</accession>
<proteinExistence type="predicted"/>
<dbReference type="Proteomes" id="UP000248326">
    <property type="component" value="Unassembled WGS sequence"/>
</dbReference>
<name>A0A318S422_9DEIO</name>
<gene>
    <name evidence="1" type="ORF">DES52_110143</name>
</gene>
<sequence length="45" mass="4794">MTTSVEPTPSDPQPPYEAPRLERIGTYQGLTLEGSSPVDFGGGEE</sequence>
<evidence type="ECO:0000313" key="1">
    <source>
        <dbReference type="EMBL" id="PYE53159.1"/>
    </source>
</evidence>
<reference evidence="1 2" key="1">
    <citation type="submission" date="2018-06" db="EMBL/GenBank/DDBJ databases">
        <title>Genomic Encyclopedia of Type Strains, Phase IV (KMG-IV): sequencing the most valuable type-strain genomes for metagenomic binning, comparative biology and taxonomic classification.</title>
        <authorList>
            <person name="Goeker M."/>
        </authorList>
    </citation>
    <scope>NUCLEOTIDE SEQUENCE [LARGE SCALE GENOMIC DNA]</scope>
    <source>
        <strain evidence="1 2">DSM 18048</strain>
    </source>
</reference>